<dbReference type="GO" id="GO:0019239">
    <property type="term" value="F:deaminase activity"/>
    <property type="evidence" value="ECO:0007669"/>
    <property type="project" value="TreeGrafter"/>
</dbReference>
<proteinExistence type="inferred from homology"/>
<dbReference type="EMBL" id="WIWT01000012">
    <property type="protein sequence ID" value="KAF3218044.1"/>
    <property type="molecule type" value="Genomic_DNA"/>
</dbReference>
<dbReference type="Gene3D" id="3.30.1330.40">
    <property type="entry name" value="RutC-like"/>
    <property type="match status" value="1"/>
</dbReference>
<reference evidence="2" key="1">
    <citation type="submission" date="2019-06" db="EMBL/GenBank/DDBJ databases">
        <authorList>
            <person name="Palmer J.M."/>
        </authorList>
    </citation>
    <scope>NUCLEOTIDE SEQUENCE</scope>
    <source>
        <strain evidence="2">TWF679</strain>
    </source>
</reference>
<evidence type="ECO:0000313" key="2">
    <source>
        <dbReference type="EMBL" id="KAF3218044.1"/>
    </source>
</evidence>
<dbReference type="CDD" id="cd00448">
    <property type="entry name" value="YjgF_YER057c_UK114_family"/>
    <property type="match status" value="1"/>
</dbReference>
<evidence type="ECO:0000313" key="3">
    <source>
        <dbReference type="Proteomes" id="UP000614610"/>
    </source>
</evidence>
<organism evidence="2 3">
    <name type="scientific">Orbilia oligospora</name>
    <name type="common">Nematode-trapping fungus</name>
    <name type="synonym">Arthrobotrys oligospora</name>
    <dbReference type="NCBI Taxonomy" id="2813651"/>
    <lineage>
        <taxon>Eukaryota</taxon>
        <taxon>Fungi</taxon>
        <taxon>Dikarya</taxon>
        <taxon>Ascomycota</taxon>
        <taxon>Pezizomycotina</taxon>
        <taxon>Orbiliomycetes</taxon>
        <taxon>Orbiliales</taxon>
        <taxon>Orbiliaceae</taxon>
        <taxon>Orbilia</taxon>
    </lineage>
</organism>
<evidence type="ECO:0000256" key="1">
    <source>
        <dbReference type="ARBA" id="ARBA00010552"/>
    </source>
</evidence>
<dbReference type="InterPro" id="IPR006056">
    <property type="entry name" value="RidA"/>
</dbReference>
<comment type="similarity">
    <text evidence="1">Belongs to the RutC family.</text>
</comment>
<dbReference type="Pfam" id="PF01042">
    <property type="entry name" value="Ribonuc_L-PSP"/>
    <property type="match status" value="1"/>
</dbReference>
<sequence>MPLHRLRISQPRILLRHQFYKFQPHPFILPITTFRTPASSSRLLSTTTMSSQKIAIRTDKAPPPFPVYNQAILHDKTVYVSGQLGMDPETKQMLEGPIAVRAEQALKNLGAVLEAAGSNMNQVLKVVVFLVDMKDFQEVNSVYEKFFGDVKPARSCIAVHQLPLGTDVEIECIAHVTKPIITDRIPSPKL</sequence>
<dbReference type="Proteomes" id="UP000614610">
    <property type="component" value="Unassembled WGS sequence"/>
</dbReference>
<dbReference type="PANTHER" id="PTHR11803">
    <property type="entry name" value="2-IMINOBUTANOATE/2-IMINOPROPANOATE DEAMINASE RIDA"/>
    <property type="match status" value="1"/>
</dbReference>
<dbReference type="GO" id="GO:0005739">
    <property type="term" value="C:mitochondrion"/>
    <property type="evidence" value="ECO:0007669"/>
    <property type="project" value="TreeGrafter"/>
</dbReference>
<dbReference type="NCBIfam" id="TIGR00004">
    <property type="entry name" value="Rid family detoxifying hydrolase"/>
    <property type="match status" value="1"/>
</dbReference>
<protein>
    <submittedName>
        <fullName evidence="2">Uncharacterized protein</fullName>
    </submittedName>
</protein>
<name>A0A8H8VH90_ORBOL</name>
<accession>A0A8H8VH90</accession>
<dbReference type="OrthoDB" id="309640at2759"/>
<dbReference type="FunFam" id="3.30.1330.40:FF:000001">
    <property type="entry name" value="L-PSP family endoribonuclease"/>
    <property type="match status" value="1"/>
</dbReference>
<dbReference type="SUPFAM" id="SSF55298">
    <property type="entry name" value="YjgF-like"/>
    <property type="match status" value="1"/>
</dbReference>
<gene>
    <name evidence="2" type="ORF">TWF679_001458</name>
</gene>
<dbReference type="InterPro" id="IPR006175">
    <property type="entry name" value="YjgF/YER057c/UK114"/>
</dbReference>
<dbReference type="GO" id="GO:0005829">
    <property type="term" value="C:cytosol"/>
    <property type="evidence" value="ECO:0007669"/>
    <property type="project" value="TreeGrafter"/>
</dbReference>
<dbReference type="InterPro" id="IPR035959">
    <property type="entry name" value="RutC-like_sf"/>
</dbReference>
<dbReference type="AlphaFoldDB" id="A0A8H8VH90"/>
<comment type="caution">
    <text evidence="2">The sequence shown here is derived from an EMBL/GenBank/DDBJ whole genome shotgun (WGS) entry which is preliminary data.</text>
</comment>
<dbReference type="PANTHER" id="PTHR11803:SF42">
    <property type="entry name" value="MMF1"/>
    <property type="match status" value="1"/>
</dbReference>